<feature type="transmembrane region" description="Helical" evidence="8">
    <location>
        <begin position="190"/>
        <end position="207"/>
    </location>
</feature>
<evidence type="ECO:0000256" key="8">
    <source>
        <dbReference type="SAM" id="Phobius"/>
    </source>
</evidence>
<dbReference type="PANTHER" id="PTHR30472:SF70">
    <property type="entry name" value="MOLYBDATE IMPORT SYSTEM PERMEASE PROTEIN MOLB"/>
    <property type="match status" value="1"/>
</dbReference>
<evidence type="ECO:0000256" key="6">
    <source>
        <dbReference type="ARBA" id="ARBA00022989"/>
    </source>
</evidence>
<feature type="transmembrane region" description="Helical" evidence="8">
    <location>
        <begin position="57"/>
        <end position="79"/>
    </location>
</feature>
<evidence type="ECO:0000256" key="1">
    <source>
        <dbReference type="ARBA" id="ARBA00004651"/>
    </source>
</evidence>
<reference evidence="9 10" key="1">
    <citation type="submission" date="2018-05" db="EMBL/GenBank/DDBJ databases">
        <title>Marinilabilia rubrum sp. nov., isolated from saltern sediment.</title>
        <authorList>
            <person name="Zhang R."/>
        </authorList>
    </citation>
    <scope>NUCLEOTIDE SEQUENCE [LARGE SCALE GENOMIC DNA]</scope>
    <source>
        <strain evidence="9 10">WTE16</strain>
    </source>
</reference>
<protein>
    <submittedName>
        <fullName evidence="9">Iron transporter</fullName>
    </submittedName>
</protein>
<dbReference type="GO" id="GO:0033214">
    <property type="term" value="P:siderophore-iron import into cell"/>
    <property type="evidence" value="ECO:0007669"/>
    <property type="project" value="TreeGrafter"/>
</dbReference>
<proteinExistence type="inferred from homology"/>
<feature type="transmembrane region" description="Helical" evidence="8">
    <location>
        <begin position="300"/>
        <end position="320"/>
    </location>
</feature>
<feature type="transmembrane region" description="Helical" evidence="8">
    <location>
        <begin position="233"/>
        <end position="256"/>
    </location>
</feature>
<keyword evidence="6 8" id="KW-1133">Transmembrane helix</keyword>
<dbReference type="Proteomes" id="UP000244956">
    <property type="component" value="Unassembled WGS sequence"/>
</dbReference>
<evidence type="ECO:0000256" key="7">
    <source>
        <dbReference type="ARBA" id="ARBA00023136"/>
    </source>
</evidence>
<keyword evidence="5 8" id="KW-0812">Transmembrane</keyword>
<dbReference type="PANTHER" id="PTHR30472">
    <property type="entry name" value="FERRIC ENTEROBACTIN TRANSPORT SYSTEM PERMEASE PROTEIN"/>
    <property type="match status" value="1"/>
</dbReference>
<evidence type="ECO:0000256" key="4">
    <source>
        <dbReference type="ARBA" id="ARBA00022475"/>
    </source>
</evidence>
<comment type="caution">
    <text evidence="9">The sequence shown here is derived from an EMBL/GenBank/DDBJ whole genome shotgun (WGS) entry which is preliminary data.</text>
</comment>
<dbReference type="GO" id="GO:0022857">
    <property type="term" value="F:transmembrane transporter activity"/>
    <property type="evidence" value="ECO:0007669"/>
    <property type="project" value="InterPro"/>
</dbReference>
<keyword evidence="10" id="KW-1185">Reference proteome</keyword>
<name>A0A2U2B7M6_9BACT</name>
<dbReference type="InterPro" id="IPR000522">
    <property type="entry name" value="ABC_transptr_permease_BtuC"/>
</dbReference>
<evidence type="ECO:0000256" key="3">
    <source>
        <dbReference type="ARBA" id="ARBA00022448"/>
    </source>
</evidence>
<dbReference type="CDD" id="cd06550">
    <property type="entry name" value="TM_ABC_iron-siderophores_like"/>
    <property type="match status" value="1"/>
</dbReference>
<dbReference type="InterPro" id="IPR037294">
    <property type="entry name" value="ABC_BtuC-like"/>
</dbReference>
<evidence type="ECO:0000256" key="2">
    <source>
        <dbReference type="ARBA" id="ARBA00007935"/>
    </source>
</evidence>
<comment type="similarity">
    <text evidence="2">Belongs to the binding-protein-dependent transport system permease family. FecCD subfamily.</text>
</comment>
<dbReference type="OrthoDB" id="9811721at2"/>
<dbReference type="SUPFAM" id="SSF81345">
    <property type="entry name" value="ABC transporter involved in vitamin B12 uptake, BtuC"/>
    <property type="match status" value="1"/>
</dbReference>
<gene>
    <name evidence="9" type="ORF">DDZ16_12385</name>
</gene>
<keyword evidence="7 8" id="KW-0472">Membrane</keyword>
<keyword evidence="3" id="KW-0813">Transport</keyword>
<feature type="transmembrane region" description="Helical" evidence="8">
    <location>
        <begin position="140"/>
        <end position="165"/>
    </location>
</feature>
<comment type="subcellular location">
    <subcellularLocation>
        <location evidence="1">Cell membrane</location>
        <topology evidence="1">Multi-pass membrane protein</topology>
    </subcellularLocation>
</comment>
<dbReference type="EMBL" id="QEWP01000009">
    <property type="protein sequence ID" value="PWD99055.1"/>
    <property type="molecule type" value="Genomic_DNA"/>
</dbReference>
<sequence length="329" mass="35586">MKKGILTKLIVVLPLPILLLSLLVGASESISLAKIFSYEFWTNTSGSNLAHTILFHVRLPRILLVFITGAVLAVSGSAMQAVFRNPLVDPYILGLSSGAAFGAALAVSVLFIPVQLSAFIFGLAAVGLSYMMARKNRQISVVGLILAGVITNGIFTSLLTVVQIISNPLQLQSIVHWIMGSFHSANWDELNMVLFPVVAGGIVLYLFRWKLNVLALGDEESMSAGLNPGRIKIWILLSATLASSAVIAVSGIIGLYGLIVPHIVRMLMGVNNKTTMMINILLGGSFLVIIDNFSRSFKGFEIPVGVFTMLICAPFFIWLLKKSKIGWQQ</sequence>
<keyword evidence="4" id="KW-1003">Cell membrane</keyword>
<dbReference type="RefSeq" id="WP_109264794.1">
    <property type="nucleotide sequence ID" value="NZ_QEWP01000009.1"/>
</dbReference>
<evidence type="ECO:0000313" key="9">
    <source>
        <dbReference type="EMBL" id="PWD99055.1"/>
    </source>
</evidence>
<accession>A0A2U2B7M6</accession>
<dbReference type="Gene3D" id="1.10.3470.10">
    <property type="entry name" value="ABC transporter involved in vitamin B12 uptake, BtuC"/>
    <property type="match status" value="1"/>
</dbReference>
<feature type="transmembrane region" description="Helical" evidence="8">
    <location>
        <begin position="276"/>
        <end position="293"/>
    </location>
</feature>
<evidence type="ECO:0000256" key="5">
    <source>
        <dbReference type="ARBA" id="ARBA00022692"/>
    </source>
</evidence>
<dbReference type="GO" id="GO:0005886">
    <property type="term" value="C:plasma membrane"/>
    <property type="evidence" value="ECO:0007669"/>
    <property type="project" value="UniProtKB-SubCell"/>
</dbReference>
<organism evidence="9 10">
    <name type="scientific">Marinilabilia rubra</name>
    <dbReference type="NCBI Taxonomy" id="2162893"/>
    <lineage>
        <taxon>Bacteria</taxon>
        <taxon>Pseudomonadati</taxon>
        <taxon>Bacteroidota</taxon>
        <taxon>Bacteroidia</taxon>
        <taxon>Marinilabiliales</taxon>
        <taxon>Marinilabiliaceae</taxon>
        <taxon>Marinilabilia</taxon>
    </lineage>
</organism>
<dbReference type="AlphaFoldDB" id="A0A2U2B7M6"/>
<dbReference type="Pfam" id="PF01032">
    <property type="entry name" value="FecCD"/>
    <property type="match status" value="1"/>
</dbReference>
<evidence type="ECO:0000313" key="10">
    <source>
        <dbReference type="Proteomes" id="UP000244956"/>
    </source>
</evidence>